<name>A0ACB9D353_CICIN</name>
<evidence type="ECO:0000313" key="2">
    <source>
        <dbReference type="Proteomes" id="UP001055811"/>
    </source>
</evidence>
<evidence type="ECO:0000313" key="1">
    <source>
        <dbReference type="EMBL" id="KAI3740823.1"/>
    </source>
</evidence>
<reference evidence="2" key="1">
    <citation type="journal article" date="2022" name="Mol. Ecol. Resour.">
        <title>The genomes of chicory, endive, great burdock and yacon provide insights into Asteraceae palaeo-polyploidization history and plant inulin production.</title>
        <authorList>
            <person name="Fan W."/>
            <person name="Wang S."/>
            <person name="Wang H."/>
            <person name="Wang A."/>
            <person name="Jiang F."/>
            <person name="Liu H."/>
            <person name="Zhao H."/>
            <person name="Xu D."/>
            <person name="Zhang Y."/>
        </authorList>
    </citation>
    <scope>NUCLEOTIDE SEQUENCE [LARGE SCALE GENOMIC DNA]</scope>
    <source>
        <strain evidence="2">cv. Punajuju</strain>
    </source>
</reference>
<gene>
    <name evidence="1" type="ORF">L2E82_31297</name>
</gene>
<dbReference type="EMBL" id="CM042013">
    <property type="protein sequence ID" value="KAI3740823.1"/>
    <property type="molecule type" value="Genomic_DNA"/>
</dbReference>
<accession>A0ACB9D353</accession>
<reference evidence="1 2" key="2">
    <citation type="journal article" date="2022" name="Mol. Ecol. Resour.">
        <title>The genomes of chicory, endive, great burdock and yacon provide insights into Asteraceae paleo-polyploidization history and plant inulin production.</title>
        <authorList>
            <person name="Fan W."/>
            <person name="Wang S."/>
            <person name="Wang H."/>
            <person name="Wang A."/>
            <person name="Jiang F."/>
            <person name="Liu H."/>
            <person name="Zhao H."/>
            <person name="Xu D."/>
            <person name="Zhang Y."/>
        </authorList>
    </citation>
    <scope>NUCLEOTIDE SEQUENCE [LARGE SCALE GENOMIC DNA]</scope>
    <source>
        <strain evidence="2">cv. Punajuju</strain>
        <tissue evidence="1">Leaves</tissue>
    </source>
</reference>
<dbReference type="Proteomes" id="UP001055811">
    <property type="component" value="Linkage Group LG05"/>
</dbReference>
<organism evidence="1 2">
    <name type="scientific">Cichorium intybus</name>
    <name type="common">Chicory</name>
    <dbReference type="NCBI Taxonomy" id="13427"/>
    <lineage>
        <taxon>Eukaryota</taxon>
        <taxon>Viridiplantae</taxon>
        <taxon>Streptophyta</taxon>
        <taxon>Embryophyta</taxon>
        <taxon>Tracheophyta</taxon>
        <taxon>Spermatophyta</taxon>
        <taxon>Magnoliopsida</taxon>
        <taxon>eudicotyledons</taxon>
        <taxon>Gunneridae</taxon>
        <taxon>Pentapetalae</taxon>
        <taxon>asterids</taxon>
        <taxon>campanulids</taxon>
        <taxon>Asterales</taxon>
        <taxon>Asteraceae</taxon>
        <taxon>Cichorioideae</taxon>
        <taxon>Cichorieae</taxon>
        <taxon>Cichoriinae</taxon>
        <taxon>Cichorium</taxon>
    </lineage>
</organism>
<protein>
    <submittedName>
        <fullName evidence="1">Uncharacterized protein</fullName>
    </submittedName>
</protein>
<sequence>MASSNWPLVVIEFSILTYLAGLTITHGDSICGNRGNYTQNSAYAKNLNITLLALPNASKGDGFYSASSSSTEGNQTSTAYALALCLGEFEYERCIECVRATKDRISRACPDQIKATGWYFDTCMFSYSNSSFDIVDGDDKDVNLFFPSTNIIPSRDSVDETLVNLFKKIRGEAATDDFNKRFYSGSTASTGPAGYIQATMQCIPNISQSKCNECFDNATNYLRISYDGSDDGILEGKERSKVIVPAVVAAAVTSAILSFFIFLKIRRIYTKKGEDEELFDESDDEIGEIVYFRLKEIQAATRYFSTANKLGEGGFGPVYWGELSDDVYSFGVLLLEIISGKRNNRFFYEEHDQNLLYYAWMLWHEDKGEQLIDENLCDDCPVDEALKLMRIALLCIEEDPTDRPTMSSVACMLEGEWKSLSEPKPPMSFGQFVTSDDSGFYSSTGSSVQTGKSLEIKGIGQRPS</sequence>
<keyword evidence="2" id="KW-1185">Reference proteome</keyword>
<proteinExistence type="predicted"/>
<comment type="caution">
    <text evidence="1">The sequence shown here is derived from an EMBL/GenBank/DDBJ whole genome shotgun (WGS) entry which is preliminary data.</text>
</comment>